<dbReference type="Proteomes" id="UP000003412">
    <property type="component" value="Chromosome"/>
</dbReference>
<keyword evidence="3" id="KW-1185">Reference proteome</keyword>
<feature type="compositionally biased region" description="Basic and acidic residues" evidence="1">
    <location>
        <begin position="64"/>
        <end position="80"/>
    </location>
</feature>
<evidence type="ECO:0000313" key="2">
    <source>
        <dbReference type="EMBL" id="EFR89259.1"/>
    </source>
</evidence>
<accession>A0ABP2K2C6</accession>
<sequence>MYGSSPRSSKIESYDYYAKQEQQRLQAKLDNKDKELSSQERADIIAAQRALDKQMQKQHLQSEVPKKVSEIIEDGKQELA</sequence>
<evidence type="ECO:0000313" key="3">
    <source>
        <dbReference type="Proteomes" id="UP000003412"/>
    </source>
</evidence>
<feature type="non-terminal residue" evidence="2">
    <location>
        <position position="80"/>
    </location>
</feature>
<feature type="region of interest" description="Disordered" evidence="1">
    <location>
        <begin position="56"/>
        <end position="80"/>
    </location>
</feature>
<protein>
    <submittedName>
        <fullName evidence="2">Uncharacterized protein</fullName>
    </submittedName>
</protein>
<comment type="caution">
    <text evidence="2">The sequence shown here is derived from an EMBL/GenBank/DDBJ whole genome shotgun (WGS) entry which is preliminary data.</text>
</comment>
<gene>
    <name evidence="2" type="ORF">NT05LM_0054</name>
</gene>
<dbReference type="EMBL" id="ADXF01000032">
    <property type="protein sequence ID" value="EFR89259.1"/>
    <property type="molecule type" value="Genomic_DNA"/>
</dbReference>
<organism evidence="2 3">
    <name type="scientific">Listeria marthii FSL S4-120</name>
    <dbReference type="NCBI Taxonomy" id="702457"/>
    <lineage>
        <taxon>Bacteria</taxon>
        <taxon>Bacillati</taxon>
        <taxon>Bacillota</taxon>
        <taxon>Bacilli</taxon>
        <taxon>Bacillales</taxon>
        <taxon>Listeriaceae</taxon>
        <taxon>Listeria</taxon>
    </lineage>
</organism>
<name>A0ABP2K2C6_9LIST</name>
<proteinExistence type="predicted"/>
<evidence type="ECO:0000256" key="1">
    <source>
        <dbReference type="SAM" id="MobiDB-lite"/>
    </source>
</evidence>
<reference evidence="2 3" key="1">
    <citation type="journal article" date="2010" name="Microbiol. Resour. Announc.">
        <title>Comparative genomics of the bacterial genus Listeria: Genome evolution is characterized by limited gene acquisition and limited gene loss.</title>
        <authorList>
            <person name="den Bakker H.C."/>
            <person name="Cummings C.A."/>
            <person name="Ferreira V."/>
            <person name="Vatta P."/>
            <person name="Orsi R.H."/>
            <person name="Degoricija L."/>
            <person name="Barker M."/>
            <person name="Petrauskene O."/>
            <person name="Furtado M.R."/>
            <person name="Wiedmann M."/>
        </authorList>
    </citation>
    <scope>NUCLEOTIDE SEQUENCE [LARGE SCALE GENOMIC DNA]</scope>
    <source>
        <strain evidence="2 3">FSL S4-120</strain>
    </source>
</reference>